<protein>
    <submittedName>
        <fullName evidence="1">Uncharacterized protein</fullName>
    </submittedName>
</protein>
<dbReference type="Proteomes" id="UP001159364">
    <property type="component" value="Linkage Group LG11"/>
</dbReference>
<dbReference type="PANTHER" id="PTHR33116">
    <property type="entry name" value="REVERSE TRANSCRIPTASE ZINC-BINDING DOMAIN-CONTAINING PROTEIN-RELATED-RELATED"/>
    <property type="match status" value="1"/>
</dbReference>
<keyword evidence="2" id="KW-1185">Reference proteome</keyword>
<gene>
    <name evidence="1" type="ORF">K2173_016304</name>
</gene>
<organism evidence="1 2">
    <name type="scientific">Erythroxylum novogranatense</name>
    <dbReference type="NCBI Taxonomy" id="1862640"/>
    <lineage>
        <taxon>Eukaryota</taxon>
        <taxon>Viridiplantae</taxon>
        <taxon>Streptophyta</taxon>
        <taxon>Embryophyta</taxon>
        <taxon>Tracheophyta</taxon>
        <taxon>Spermatophyta</taxon>
        <taxon>Magnoliopsida</taxon>
        <taxon>eudicotyledons</taxon>
        <taxon>Gunneridae</taxon>
        <taxon>Pentapetalae</taxon>
        <taxon>rosids</taxon>
        <taxon>fabids</taxon>
        <taxon>Malpighiales</taxon>
        <taxon>Erythroxylaceae</taxon>
        <taxon>Erythroxylum</taxon>
    </lineage>
</organism>
<sequence>MVSDASDQILVVESQVPSISSAKVPMLSVIDSVSGRLVAKFISNKPKPPSPIAGDFIVCEKPVVISEALANKVDCAVNGKVSSETDDDISDDNGDCGSRCRSRSPLNGYDLLIFGKVSTKQATVVHEVLDVFCMASGQSANISESRIYFSNSVSRVMKSRLQQLLGVAVTSDLGRYLGVLLLHGCTSIAHYKHIVSSVEARLANWHSKFLSLAGKEVLIKSSISSLPIYSM</sequence>
<dbReference type="EMBL" id="JAIWQS010000011">
    <property type="protein sequence ID" value="KAJ8751123.1"/>
    <property type="molecule type" value="Genomic_DNA"/>
</dbReference>
<dbReference type="AlphaFoldDB" id="A0AAV8SG30"/>
<proteinExistence type="predicted"/>
<reference evidence="1 2" key="1">
    <citation type="submission" date="2021-09" db="EMBL/GenBank/DDBJ databases">
        <title>Genomic insights and catalytic innovation underlie evolution of tropane alkaloids biosynthesis.</title>
        <authorList>
            <person name="Wang Y.-J."/>
            <person name="Tian T."/>
            <person name="Huang J.-P."/>
            <person name="Huang S.-X."/>
        </authorList>
    </citation>
    <scope>NUCLEOTIDE SEQUENCE [LARGE SCALE GENOMIC DNA]</scope>
    <source>
        <strain evidence="1">KIB-2018</strain>
        <tissue evidence="1">Leaf</tissue>
    </source>
</reference>
<comment type="caution">
    <text evidence="1">The sequence shown here is derived from an EMBL/GenBank/DDBJ whole genome shotgun (WGS) entry which is preliminary data.</text>
</comment>
<evidence type="ECO:0000313" key="1">
    <source>
        <dbReference type="EMBL" id="KAJ8751123.1"/>
    </source>
</evidence>
<evidence type="ECO:0000313" key="2">
    <source>
        <dbReference type="Proteomes" id="UP001159364"/>
    </source>
</evidence>
<accession>A0AAV8SG30</accession>
<name>A0AAV8SG30_9ROSI</name>
<dbReference type="PANTHER" id="PTHR33116:SF70">
    <property type="entry name" value="NON-LTR RETROELEMENT REVERSE TRANSCRIPTASE-LIKE PROTEIN"/>
    <property type="match status" value="1"/>
</dbReference>